<comment type="catalytic activity">
    <reaction evidence="12">
        <text>N,1-di-(9Z-octadecenoyl)-sn-glycero-3-phosphoethanolamine + H2O = N-(9Z-octadecenoyl) ethanolamine + 1-(9Z-octadecenoyl)-sn-glycero-3-phosphate + H(+)</text>
        <dbReference type="Rhea" id="RHEA:56460"/>
        <dbReference type="ChEBI" id="CHEBI:15377"/>
        <dbReference type="ChEBI" id="CHEBI:15378"/>
        <dbReference type="ChEBI" id="CHEBI:71466"/>
        <dbReference type="ChEBI" id="CHEBI:74544"/>
        <dbReference type="ChEBI" id="CHEBI:85222"/>
    </reaction>
    <physiologicalReaction direction="left-to-right" evidence="12">
        <dbReference type="Rhea" id="RHEA:56461"/>
    </physiologicalReaction>
</comment>
<dbReference type="Pfam" id="PF03009">
    <property type="entry name" value="GDPD"/>
    <property type="match status" value="2"/>
</dbReference>
<dbReference type="GO" id="GO:0004622">
    <property type="term" value="F:phosphatidylcholine lysophospholipase activity"/>
    <property type="evidence" value="ECO:0007669"/>
    <property type="project" value="TreeGrafter"/>
</dbReference>
<dbReference type="KEGG" id="cvn:111137597"/>
<evidence type="ECO:0000256" key="9">
    <source>
        <dbReference type="ARBA" id="ARBA00047392"/>
    </source>
</evidence>
<dbReference type="SUPFAM" id="SSF51695">
    <property type="entry name" value="PLC-like phosphodiesterases"/>
    <property type="match status" value="1"/>
</dbReference>
<evidence type="ECO:0000256" key="2">
    <source>
        <dbReference type="ARBA" id="ARBA00007277"/>
    </source>
</evidence>
<dbReference type="Proteomes" id="UP000694844">
    <property type="component" value="Chromosome 5"/>
</dbReference>
<evidence type="ECO:0000256" key="7">
    <source>
        <dbReference type="ARBA" id="ARBA00023136"/>
    </source>
</evidence>
<protein>
    <submittedName>
        <fullName evidence="16">Glycerophosphodiester phosphodiesterase domain-containing protein 1-like</fullName>
    </submittedName>
</protein>
<name>A0A8B8EXU9_CRAVI</name>
<evidence type="ECO:0000256" key="11">
    <source>
        <dbReference type="ARBA" id="ARBA00048580"/>
    </source>
</evidence>
<evidence type="ECO:0000256" key="1">
    <source>
        <dbReference type="ARBA" id="ARBA00004370"/>
    </source>
</evidence>
<dbReference type="Gene3D" id="3.20.20.190">
    <property type="entry name" value="Phosphatidylinositol (PI) phosphodiesterase"/>
    <property type="match status" value="1"/>
</dbReference>
<gene>
    <name evidence="16" type="primary">LOC111137597</name>
</gene>
<keyword evidence="7 13" id="KW-0472">Membrane</keyword>
<dbReference type="PANTHER" id="PTHR42758">
    <property type="entry name" value="PHOSPHATIDYLGLYCEROL PHOSPHOLIPASE C"/>
    <property type="match status" value="1"/>
</dbReference>
<comment type="catalytic activity">
    <reaction evidence="10">
        <text>N-hexadecanoyl-1-(9Z-octadecenoyl)-sn-glycero-3-phosphoethanolamine + H2O = N-hexadecanoylethanolamine + 1-(9Z-octadecenoyl)-sn-glycero-3-phosphate + H(+)</text>
        <dbReference type="Rhea" id="RHEA:53168"/>
        <dbReference type="ChEBI" id="CHEBI:15377"/>
        <dbReference type="ChEBI" id="CHEBI:15378"/>
        <dbReference type="ChEBI" id="CHEBI:71464"/>
        <dbReference type="ChEBI" id="CHEBI:74544"/>
        <dbReference type="ChEBI" id="CHEBI:85217"/>
    </reaction>
    <physiologicalReaction direction="left-to-right" evidence="10">
        <dbReference type="Rhea" id="RHEA:53169"/>
    </physiologicalReaction>
</comment>
<evidence type="ECO:0000256" key="10">
    <source>
        <dbReference type="ARBA" id="ARBA00047538"/>
    </source>
</evidence>
<feature type="transmembrane region" description="Helical" evidence="13">
    <location>
        <begin position="6"/>
        <end position="28"/>
    </location>
</feature>
<dbReference type="PANTHER" id="PTHR42758:SF2">
    <property type="entry name" value="PHOSPHATIDYLGLYCEROL PHOSPHOLIPASE C"/>
    <property type="match status" value="1"/>
</dbReference>
<feature type="transmembrane region" description="Helical" evidence="13">
    <location>
        <begin position="203"/>
        <end position="225"/>
    </location>
</feature>
<keyword evidence="3 13" id="KW-0812">Transmembrane</keyword>
<evidence type="ECO:0000256" key="3">
    <source>
        <dbReference type="ARBA" id="ARBA00022692"/>
    </source>
</evidence>
<dbReference type="RefSeq" id="XP_022344824.1">
    <property type="nucleotide sequence ID" value="XM_022489116.1"/>
</dbReference>
<comment type="similarity">
    <text evidence="2">Belongs to the glycerophosphoryl diester phosphodiesterase family.</text>
</comment>
<organism evidence="15 16">
    <name type="scientific">Crassostrea virginica</name>
    <name type="common">Eastern oyster</name>
    <dbReference type="NCBI Taxonomy" id="6565"/>
    <lineage>
        <taxon>Eukaryota</taxon>
        <taxon>Metazoa</taxon>
        <taxon>Spiralia</taxon>
        <taxon>Lophotrochozoa</taxon>
        <taxon>Mollusca</taxon>
        <taxon>Bivalvia</taxon>
        <taxon>Autobranchia</taxon>
        <taxon>Pteriomorphia</taxon>
        <taxon>Ostreida</taxon>
        <taxon>Ostreoidea</taxon>
        <taxon>Ostreidae</taxon>
        <taxon>Crassostrea</taxon>
    </lineage>
</organism>
<dbReference type="GO" id="GO:0046475">
    <property type="term" value="P:glycerophospholipid catabolic process"/>
    <property type="evidence" value="ECO:0007669"/>
    <property type="project" value="TreeGrafter"/>
</dbReference>
<evidence type="ECO:0000256" key="5">
    <source>
        <dbReference type="ARBA" id="ARBA00022989"/>
    </source>
</evidence>
<accession>A0A8B8EXU9</accession>
<evidence type="ECO:0000256" key="12">
    <source>
        <dbReference type="ARBA" id="ARBA00048947"/>
    </source>
</evidence>
<comment type="catalytic activity">
    <reaction evidence="9">
        <text>N-(5Z,8Z,11Z,14Z-eicosatetraenoyl)-1-(9Z-octadecenoyl)-sn-glycero-3-phosphoethanolamine + H2O = N-(5Z,8Z,11Z,14Z-eicosatetraenoyl)-ethanolamine + 1-(9Z-octadecenoyl)-sn-glycero-3-phosphate + H(+)</text>
        <dbReference type="Rhea" id="RHEA:45544"/>
        <dbReference type="ChEBI" id="CHEBI:2700"/>
        <dbReference type="ChEBI" id="CHEBI:15377"/>
        <dbReference type="ChEBI" id="CHEBI:15378"/>
        <dbReference type="ChEBI" id="CHEBI:74544"/>
        <dbReference type="ChEBI" id="CHEBI:85223"/>
    </reaction>
    <physiologicalReaction direction="left-to-right" evidence="9">
        <dbReference type="Rhea" id="RHEA:45545"/>
    </physiologicalReaction>
</comment>
<feature type="domain" description="GP-PDE" evidence="14">
    <location>
        <begin position="42"/>
        <end position="314"/>
    </location>
</feature>
<keyword evidence="15" id="KW-1185">Reference proteome</keyword>
<comment type="catalytic activity">
    <reaction evidence="8">
        <text>1-O-hexadecyl-sn-glycero-3-phosphocholine + H2O = 1-O-hexadecyl-sn-glycero-3-phosphate + choline + H(+)</text>
        <dbReference type="Rhea" id="RHEA:41143"/>
        <dbReference type="ChEBI" id="CHEBI:15354"/>
        <dbReference type="ChEBI" id="CHEBI:15377"/>
        <dbReference type="ChEBI" id="CHEBI:15378"/>
        <dbReference type="ChEBI" id="CHEBI:64496"/>
        <dbReference type="ChEBI" id="CHEBI:77580"/>
    </reaction>
    <physiologicalReaction direction="left-to-right" evidence="8">
        <dbReference type="Rhea" id="RHEA:41144"/>
    </physiologicalReaction>
</comment>
<sequence>MEIEYIVAMVLGSVFVGYVVTSLILFRFPTILHKKKRLCFRPAHISHRGGAGENIENTMTAFRHAMSVGTDMLEIDCHLTKDGKVIVSHDSSLKRVCDSVGVVADYDFEDLPLLKESHRLDFKHSFVYDGTGCTDRKFPLLEEVFKEFPKTPINIDIKVDDDELIEKVNDLIVKYNRERITVWGNRSSTVVNKAYALNPNIPVLFSVGGVIKLLVLFYTGLLPFIPLKESLLEVLMPSIFLGDDAPPIISRKLRFLLSIFNILLMRPALFHHLERRGIQTYLWVLNEEHEFERAFKLGATGVMTDFPTKLKEYLDKNPQYRKNTSSESP</sequence>
<evidence type="ECO:0000256" key="8">
    <source>
        <dbReference type="ARBA" id="ARBA00036083"/>
    </source>
</evidence>
<keyword evidence="6" id="KW-0443">Lipid metabolism</keyword>
<proteinExistence type="inferred from homology"/>
<dbReference type="PROSITE" id="PS51704">
    <property type="entry name" value="GP_PDE"/>
    <property type="match status" value="1"/>
</dbReference>
<reference evidence="16" key="1">
    <citation type="submission" date="2025-08" db="UniProtKB">
        <authorList>
            <consortium name="RefSeq"/>
        </authorList>
    </citation>
    <scope>IDENTIFICATION</scope>
    <source>
        <tissue evidence="16">Whole sample</tissue>
    </source>
</reference>
<dbReference type="CDD" id="cd08612">
    <property type="entry name" value="GDPD_GDE4"/>
    <property type="match status" value="1"/>
</dbReference>
<evidence type="ECO:0000313" key="15">
    <source>
        <dbReference type="Proteomes" id="UP000694844"/>
    </source>
</evidence>
<evidence type="ECO:0000256" key="4">
    <source>
        <dbReference type="ARBA" id="ARBA00022801"/>
    </source>
</evidence>
<dbReference type="GO" id="GO:0005789">
    <property type="term" value="C:endoplasmic reticulum membrane"/>
    <property type="evidence" value="ECO:0007669"/>
    <property type="project" value="TreeGrafter"/>
</dbReference>
<keyword evidence="4" id="KW-0378">Hydrolase</keyword>
<keyword evidence="5 13" id="KW-1133">Transmembrane helix</keyword>
<evidence type="ECO:0000256" key="13">
    <source>
        <dbReference type="SAM" id="Phobius"/>
    </source>
</evidence>
<evidence type="ECO:0000259" key="14">
    <source>
        <dbReference type="PROSITE" id="PS51704"/>
    </source>
</evidence>
<dbReference type="OrthoDB" id="1058301at2759"/>
<dbReference type="InterPro" id="IPR017946">
    <property type="entry name" value="PLC-like_Pdiesterase_TIM-brl"/>
</dbReference>
<evidence type="ECO:0000313" key="16">
    <source>
        <dbReference type="RefSeq" id="XP_022344824.1"/>
    </source>
</evidence>
<dbReference type="GeneID" id="111137597"/>
<dbReference type="GO" id="GO:0008081">
    <property type="term" value="F:phosphoric diester hydrolase activity"/>
    <property type="evidence" value="ECO:0007669"/>
    <property type="project" value="InterPro"/>
</dbReference>
<comment type="subcellular location">
    <subcellularLocation>
        <location evidence="1">Membrane</location>
    </subcellularLocation>
</comment>
<dbReference type="InterPro" id="IPR052271">
    <property type="entry name" value="GDPD-Related"/>
</dbReference>
<dbReference type="InterPro" id="IPR030395">
    <property type="entry name" value="GP_PDE_dom"/>
</dbReference>
<evidence type="ECO:0000256" key="6">
    <source>
        <dbReference type="ARBA" id="ARBA00023098"/>
    </source>
</evidence>
<comment type="catalytic activity">
    <reaction evidence="11">
        <text>1-O-(1Z-octadecenyl)-sn-glycero-3-phospho-N-hexadecanoyl-ethanolamine + H2O = 1-O-(1Z-octadecenyl)-sn-glycero-3-phosphate + N-hexadecanoylethanolamine + H(+)</text>
        <dbReference type="Rhea" id="RHEA:53184"/>
        <dbReference type="ChEBI" id="CHEBI:15377"/>
        <dbReference type="ChEBI" id="CHEBI:15378"/>
        <dbReference type="ChEBI" id="CHEBI:71464"/>
        <dbReference type="ChEBI" id="CHEBI:137009"/>
        <dbReference type="ChEBI" id="CHEBI:137017"/>
    </reaction>
    <physiologicalReaction direction="left-to-right" evidence="11">
        <dbReference type="Rhea" id="RHEA:53185"/>
    </physiologicalReaction>
</comment>
<dbReference type="AlphaFoldDB" id="A0A8B8EXU9"/>